<comment type="pathway">
    <text evidence="10">Lipid metabolism; phospholipid metabolism.</text>
</comment>
<evidence type="ECO:0000313" key="12">
    <source>
        <dbReference type="Proteomes" id="UP000188181"/>
    </source>
</evidence>
<dbReference type="GO" id="GO:0005737">
    <property type="term" value="C:cytoplasm"/>
    <property type="evidence" value="ECO:0007669"/>
    <property type="project" value="UniProtKB-SubCell"/>
</dbReference>
<gene>
    <name evidence="10 11" type="primary">plsX</name>
    <name evidence="11" type="ORF">SMSP2_02192</name>
</gene>
<evidence type="ECO:0000313" key="11">
    <source>
        <dbReference type="EMBL" id="AQQ71813.1"/>
    </source>
</evidence>
<dbReference type="InterPro" id="IPR003664">
    <property type="entry name" value="FA_synthesis"/>
</dbReference>
<keyword evidence="5 10" id="KW-0443">Lipid metabolism</keyword>
<dbReference type="PIRSF" id="PIRSF002465">
    <property type="entry name" value="Phsphlp_syn_PlsX"/>
    <property type="match status" value="1"/>
</dbReference>
<evidence type="ECO:0000256" key="6">
    <source>
        <dbReference type="ARBA" id="ARBA00023209"/>
    </source>
</evidence>
<protein>
    <recommendedName>
        <fullName evidence="8 10">Phosphate acyltransferase</fullName>
        <ecNumber evidence="8 10">2.3.1.274</ecNumber>
    </recommendedName>
    <alternativeName>
        <fullName evidence="10">Acyl-ACP phosphotransacylase</fullName>
    </alternativeName>
    <alternativeName>
        <fullName evidence="10">Acyl-[acyl-carrier-protein]--phosphate acyltransferase</fullName>
    </alternativeName>
    <alternativeName>
        <fullName evidence="10">Phosphate-acyl-ACP acyltransferase</fullName>
    </alternativeName>
</protein>
<keyword evidence="2 10" id="KW-0963">Cytoplasm</keyword>
<dbReference type="STRING" id="1851148.SMSP2_02192"/>
<dbReference type="EC" id="2.3.1.274" evidence="8 10"/>
<dbReference type="GO" id="GO:0043811">
    <property type="term" value="F:phosphate:acyl-[acyl carrier protein] acyltransferase activity"/>
    <property type="evidence" value="ECO:0007669"/>
    <property type="project" value="UniProtKB-UniRule"/>
</dbReference>
<evidence type="ECO:0000256" key="7">
    <source>
        <dbReference type="ARBA" id="ARBA00023264"/>
    </source>
</evidence>
<dbReference type="Gene3D" id="3.40.718.10">
    <property type="entry name" value="Isopropylmalate Dehydrogenase"/>
    <property type="match status" value="1"/>
</dbReference>
<keyword evidence="12" id="KW-1185">Reference proteome</keyword>
<sequence length="343" mass="36860">MRIAVDAMGGDNAPDVNIEGALMAVDQIPDGDSIILIGDESVLKERIPSKYIESGKIQLVHASEVIGMDESPVIALRHKKDNSISVMAKLAANGEADAVVSAGNTGACVAACQLRMRNLPGVNRPGITIVMPTSGGPVAVCDVGANVSCKPINLYQYAVMSSLYMEMMHNIEKPRIGLISVGEEDSKGNEMVKKTRDLLRGDKRLNFIGNIEGHDLFKGVCDVAVCDGFVGNIILKVSEGLIANIVKVVKEEIQNCKSIIIKLLALKFKSAFKVMFKKYDYHEYGGAQLIGVNGTSIICHGSSVGRSICNAILAAEKLRNEHLNEKIVDFLEKSNYQGAANGQ</sequence>
<evidence type="ECO:0000256" key="4">
    <source>
        <dbReference type="ARBA" id="ARBA00022679"/>
    </source>
</evidence>
<comment type="subcellular location">
    <subcellularLocation>
        <location evidence="10">Cytoplasm</location>
    </subcellularLocation>
    <text evidence="10">Associated with the membrane possibly through PlsY.</text>
</comment>
<keyword evidence="6 10" id="KW-0594">Phospholipid biosynthesis</keyword>
<dbReference type="OrthoDB" id="9806408at2"/>
<dbReference type="Pfam" id="PF02504">
    <property type="entry name" value="FA_synthesis"/>
    <property type="match status" value="1"/>
</dbReference>
<proteinExistence type="inferred from homology"/>
<reference evidence="12" key="1">
    <citation type="submission" date="2017-02" db="EMBL/GenBank/DDBJ databases">
        <title>Comparative genomics and description of representatives of a novel lineage of planctomycetes thriving in anoxic sediments.</title>
        <authorList>
            <person name="Spring S."/>
            <person name="Bunk B."/>
            <person name="Sproer C."/>
        </authorList>
    </citation>
    <scope>NUCLEOTIDE SEQUENCE [LARGE SCALE GENOMIC DNA]</scope>
    <source>
        <strain evidence="12">SM-Chi-D1</strain>
    </source>
</reference>
<dbReference type="Proteomes" id="UP000188181">
    <property type="component" value="Chromosome"/>
</dbReference>
<dbReference type="PANTHER" id="PTHR30100">
    <property type="entry name" value="FATTY ACID/PHOSPHOLIPID SYNTHESIS PROTEIN PLSX"/>
    <property type="match status" value="1"/>
</dbReference>
<evidence type="ECO:0000256" key="5">
    <source>
        <dbReference type="ARBA" id="ARBA00023098"/>
    </source>
</evidence>
<keyword evidence="11" id="KW-0012">Acyltransferase</keyword>
<comment type="subunit">
    <text evidence="9 10">Homodimer. Probably interacts with PlsY.</text>
</comment>
<evidence type="ECO:0000256" key="3">
    <source>
        <dbReference type="ARBA" id="ARBA00022516"/>
    </source>
</evidence>
<comment type="catalytic activity">
    <reaction evidence="1 10">
        <text>a fatty acyl-[ACP] + phosphate = an acyl phosphate + holo-[ACP]</text>
        <dbReference type="Rhea" id="RHEA:42292"/>
        <dbReference type="Rhea" id="RHEA-COMP:9685"/>
        <dbReference type="Rhea" id="RHEA-COMP:14125"/>
        <dbReference type="ChEBI" id="CHEBI:43474"/>
        <dbReference type="ChEBI" id="CHEBI:59918"/>
        <dbReference type="ChEBI" id="CHEBI:64479"/>
        <dbReference type="ChEBI" id="CHEBI:138651"/>
        <dbReference type="EC" id="2.3.1.274"/>
    </reaction>
</comment>
<dbReference type="KEGG" id="pbas:SMSP2_02192"/>
<dbReference type="AlphaFoldDB" id="A0A1R7T5U9"/>
<dbReference type="RefSeq" id="WP_146683953.1">
    <property type="nucleotide sequence ID" value="NZ_CP019646.1"/>
</dbReference>
<dbReference type="GO" id="GO:0008654">
    <property type="term" value="P:phospholipid biosynthetic process"/>
    <property type="evidence" value="ECO:0007669"/>
    <property type="project" value="UniProtKB-KW"/>
</dbReference>
<keyword evidence="7 10" id="KW-1208">Phospholipid metabolism</keyword>
<evidence type="ECO:0000256" key="9">
    <source>
        <dbReference type="ARBA" id="ARBA00046608"/>
    </source>
</evidence>
<dbReference type="InterPro" id="IPR012281">
    <property type="entry name" value="Phospholipid_synth_PlsX-like"/>
</dbReference>
<keyword evidence="4 10" id="KW-0808">Transferase</keyword>
<dbReference type="SUPFAM" id="SSF53659">
    <property type="entry name" value="Isocitrate/Isopropylmalate dehydrogenase-like"/>
    <property type="match status" value="1"/>
</dbReference>
<evidence type="ECO:0000256" key="10">
    <source>
        <dbReference type="HAMAP-Rule" id="MF_00019"/>
    </source>
</evidence>
<accession>A0A1R7T5U9</accession>
<dbReference type="HAMAP" id="MF_00019">
    <property type="entry name" value="PlsX"/>
    <property type="match status" value="1"/>
</dbReference>
<evidence type="ECO:0000256" key="2">
    <source>
        <dbReference type="ARBA" id="ARBA00022490"/>
    </source>
</evidence>
<dbReference type="NCBIfam" id="TIGR00182">
    <property type="entry name" value="plsX"/>
    <property type="match status" value="1"/>
</dbReference>
<dbReference type="PANTHER" id="PTHR30100:SF1">
    <property type="entry name" value="PHOSPHATE ACYLTRANSFERASE"/>
    <property type="match status" value="1"/>
</dbReference>
<keyword evidence="3 10" id="KW-0444">Lipid biosynthesis</keyword>
<dbReference type="EMBL" id="CP019646">
    <property type="protein sequence ID" value="AQQ71813.1"/>
    <property type="molecule type" value="Genomic_DNA"/>
</dbReference>
<organism evidence="11 12">
    <name type="scientific">Limihaloglobus sulfuriphilus</name>
    <dbReference type="NCBI Taxonomy" id="1851148"/>
    <lineage>
        <taxon>Bacteria</taxon>
        <taxon>Pseudomonadati</taxon>
        <taxon>Planctomycetota</taxon>
        <taxon>Phycisphaerae</taxon>
        <taxon>Sedimentisphaerales</taxon>
        <taxon>Sedimentisphaeraceae</taxon>
        <taxon>Limihaloglobus</taxon>
    </lineage>
</organism>
<name>A0A1R7T5U9_9BACT</name>
<comment type="function">
    <text evidence="10">Catalyzes the reversible formation of acyl-phosphate (acyl-PO(4)) from acyl-[acyl-carrier-protein] (acyl-ACP). This enzyme utilizes acyl-ACP as fatty acyl donor, but not acyl-CoA.</text>
</comment>
<dbReference type="UniPathway" id="UPA00085"/>
<evidence type="ECO:0000256" key="8">
    <source>
        <dbReference type="ARBA" id="ARBA00024069"/>
    </source>
</evidence>
<evidence type="ECO:0000256" key="1">
    <source>
        <dbReference type="ARBA" id="ARBA00001232"/>
    </source>
</evidence>
<dbReference type="GO" id="GO:0006633">
    <property type="term" value="P:fatty acid biosynthetic process"/>
    <property type="evidence" value="ECO:0007669"/>
    <property type="project" value="UniProtKB-UniRule"/>
</dbReference>
<comment type="similarity">
    <text evidence="10">Belongs to the PlsX family.</text>
</comment>